<sequence length="440" mass="46212">MADLNWNRIDWSALYEAGRRAALARPTRRSDDSVSSVVREIFDDVRTRGGQAVTDWAVRLDKAPPRRVAVTEEAVAKARDTLPPADTRAIRIAAENVRVFHQATRPEDSPFIETTPGVLSRLVWRPIGAAGLYVPGGTAPLFSSLLMLAIPAEVAGVGRRVAVTPPRPDGSVHPAMILAAAEAGLEEIWLLGGAQAIAALTFGAVLEDGEIAPCDKLFGPGNAYVAEAKRQASALPGGPAQDMPAGPSELLVIADRDTDFEIAAADLLSQAEHDADAQVILVSDSRTAVAGILEEVERQLPSLPRAEVARASLSEARIVLVRDREEACAVSNLYGPEHLSIQTRDPEEMVEQITAAGAVFVGGWAAETLGDYAAGPSHVLPTDGGARTLGGITTASFMTSMSVQTVTQAGAAALAPVAARLARLEGLEAHARSADLRSGS</sequence>
<dbReference type="HAMAP" id="MF_01024">
    <property type="entry name" value="HisD"/>
    <property type="match status" value="1"/>
</dbReference>
<feature type="binding site" evidence="3">
    <location>
        <position position="270"/>
    </location>
    <ligand>
        <name>Zn(2+)</name>
        <dbReference type="ChEBI" id="CHEBI:29105"/>
    </ligand>
</feature>
<dbReference type="SUPFAM" id="SSF53720">
    <property type="entry name" value="ALDH-like"/>
    <property type="match status" value="1"/>
</dbReference>
<keyword evidence="3" id="KW-0862">Zinc</keyword>
<feature type="binding site" evidence="3">
    <location>
        <position position="195"/>
    </location>
    <ligand>
        <name>NAD(+)</name>
        <dbReference type="ChEBI" id="CHEBI:57540"/>
    </ligand>
</feature>
<dbReference type="RefSeq" id="WP_201101661.1">
    <property type="nucleotide sequence ID" value="NZ_CP067977.1"/>
</dbReference>
<feature type="binding site" evidence="3">
    <location>
        <position position="222"/>
    </location>
    <ligand>
        <name>NAD(+)</name>
        <dbReference type="ChEBI" id="CHEBI:57540"/>
    </ligand>
</feature>
<feature type="binding site" evidence="3">
    <location>
        <position position="133"/>
    </location>
    <ligand>
        <name>NAD(+)</name>
        <dbReference type="ChEBI" id="CHEBI:57540"/>
    </ligand>
</feature>
<dbReference type="EC" id="1.1.1.23" evidence="3"/>
<accession>A0ABX7BJB4</accession>
<feature type="binding site" evidence="3">
    <location>
        <position position="430"/>
    </location>
    <ligand>
        <name>Zn(2+)</name>
        <dbReference type="ChEBI" id="CHEBI:29105"/>
    </ligand>
</feature>
<keyword evidence="3" id="KW-0368">Histidine biosynthesis</keyword>
<keyword evidence="3" id="KW-0520">NAD</keyword>
<dbReference type="EMBL" id="CP067977">
    <property type="protein sequence ID" value="QQQ17342.1"/>
    <property type="molecule type" value="Genomic_DNA"/>
</dbReference>
<dbReference type="Pfam" id="PF00815">
    <property type="entry name" value="Histidinol_dh"/>
    <property type="match status" value="1"/>
</dbReference>
<feature type="binding site" evidence="3">
    <location>
        <position position="248"/>
    </location>
    <ligand>
        <name>substrate</name>
    </ligand>
</feature>
<evidence type="ECO:0000256" key="1">
    <source>
        <dbReference type="ARBA" id="ARBA00010178"/>
    </source>
</evidence>
<evidence type="ECO:0000313" key="7">
    <source>
        <dbReference type="Proteomes" id="UP000595448"/>
    </source>
</evidence>
<dbReference type="PANTHER" id="PTHR21256:SF2">
    <property type="entry name" value="HISTIDINE BIOSYNTHESIS TRIFUNCTIONAL PROTEIN"/>
    <property type="match status" value="1"/>
</dbReference>
<feature type="binding site" evidence="3">
    <location>
        <position position="371"/>
    </location>
    <ligand>
        <name>substrate</name>
    </ligand>
</feature>
<comment type="pathway">
    <text evidence="3">Amino-acid biosynthesis; L-histidine biosynthesis; L-histidine from 5-phospho-alpha-D-ribose 1-diphosphate: step 9/9.</text>
</comment>
<dbReference type="InterPro" id="IPR016161">
    <property type="entry name" value="Ald_DH/histidinol_DH"/>
</dbReference>
<name>A0ABX7BJB4_9CAUL</name>
<feature type="binding site" evidence="3">
    <location>
        <position position="430"/>
    </location>
    <ligand>
        <name>substrate</name>
    </ligand>
</feature>
<keyword evidence="2 3" id="KW-0560">Oxidoreductase</keyword>
<keyword evidence="3" id="KW-0028">Amino-acid biosynthesis</keyword>
<dbReference type="InterPro" id="IPR012131">
    <property type="entry name" value="Hstdl_DH"/>
</dbReference>
<feature type="binding site" evidence="3">
    <location>
        <position position="273"/>
    </location>
    <ligand>
        <name>substrate</name>
    </ligand>
</feature>
<dbReference type="Proteomes" id="UP000595448">
    <property type="component" value="Chromosome"/>
</dbReference>
<dbReference type="CDD" id="cd06572">
    <property type="entry name" value="Histidinol_dh"/>
    <property type="match status" value="1"/>
</dbReference>
<comment type="cofactor">
    <cofactor evidence="3">
        <name>Zn(2+)</name>
        <dbReference type="ChEBI" id="CHEBI:29105"/>
    </cofactor>
    <text evidence="3">Binds 1 zinc ion per subunit.</text>
</comment>
<keyword evidence="7" id="KW-1185">Reference proteome</keyword>
<feature type="active site" description="Proton acceptor" evidence="3">
    <location>
        <position position="337"/>
    </location>
</feature>
<dbReference type="GO" id="GO:0004399">
    <property type="term" value="F:histidinol dehydrogenase activity"/>
    <property type="evidence" value="ECO:0007669"/>
    <property type="project" value="UniProtKB-EC"/>
</dbReference>
<proteinExistence type="inferred from homology"/>
<comment type="function">
    <text evidence="3">Catalyzes the sequential NAD-dependent oxidations of L-histidinol to L-histidinaldehyde and then to L-histidine.</text>
</comment>
<dbReference type="NCBIfam" id="TIGR00069">
    <property type="entry name" value="hisD"/>
    <property type="match status" value="1"/>
</dbReference>
<feature type="binding site" evidence="3">
    <location>
        <position position="425"/>
    </location>
    <ligand>
        <name>substrate</name>
    </ligand>
</feature>
<evidence type="ECO:0000313" key="6">
    <source>
        <dbReference type="EMBL" id="QQQ17342.1"/>
    </source>
</evidence>
<keyword evidence="3" id="KW-0479">Metal-binding</keyword>
<evidence type="ECO:0000256" key="2">
    <source>
        <dbReference type="ARBA" id="ARBA00023002"/>
    </source>
</evidence>
<evidence type="ECO:0000256" key="3">
    <source>
        <dbReference type="HAMAP-Rule" id="MF_01024"/>
    </source>
</evidence>
<dbReference type="Gene3D" id="3.40.50.1980">
    <property type="entry name" value="Nitrogenase molybdenum iron protein domain"/>
    <property type="match status" value="2"/>
</dbReference>
<feature type="binding site" evidence="3">
    <location>
        <position position="371"/>
    </location>
    <ligand>
        <name>Zn(2+)</name>
        <dbReference type="ChEBI" id="CHEBI:29105"/>
    </ligand>
</feature>
<dbReference type="InterPro" id="IPR022695">
    <property type="entry name" value="Histidinol_DH_monofunct"/>
</dbReference>
<dbReference type="Gene3D" id="1.20.5.1300">
    <property type="match status" value="1"/>
</dbReference>
<dbReference type="PANTHER" id="PTHR21256">
    <property type="entry name" value="HISTIDINOL DEHYDROGENASE HDH"/>
    <property type="match status" value="1"/>
</dbReference>
<feature type="binding site" evidence="3">
    <location>
        <position position="270"/>
    </location>
    <ligand>
        <name>substrate</name>
    </ligand>
</feature>
<evidence type="ECO:0000256" key="5">
    <source>
        <dbReference type="RuleBase" id="RU004175"/>
    </source>
</evidence>
<reference evidence="6 7" key="1">
    <citation type="submission" date="2021-01" db="EMBL/GenBank/DDBJ databases">
        <title>Brevundimonas vitis sp. nov., an bacterium isolated from grape (Vitis vinifera).</title>
        <authorList>
            <person name="Jiang L."/>
            <person name="Lee J."/>
        </authorList>
    </citation>
    <scope>NUCLEOTIDE SEQUENCE [LARGE SCALE GENOMIC DNA]</scope>
    <source>
        <strain evidence="6 7">GRTSA-9</strain>
    </source>
</reference>
<feature type="binding site" evidence="3">
    <location>
        <position position="338"/>
    </location>
    <ligand>
        <name>substrate</name>
    </ligand>
</feature>
<dbReference type="PIRSF" id="PIRSF000099">
    <property type="entry name" value="Histidinol_dh"/>
    <property type="match status" value="1"/>
</dbReference>
<comment type="catalytic activity">
    <reaction evidence="3">
        <text>L-histidinol + 2 NAD(+) + H2O = L-histidine + 2 NADH + 3 H(+)</text>
        <dbReference type="Rhea" id="RHEA:20641"/>
        <dbReference type="ChEBI" id="CHEBI:15377"/>
        <dbReference type="ChEBI" id="CHEBI:15378"/>
        <dbReference type="ChEBI" id="CHEBI:57540"/>
        <dbReference type="ChEBI" id="CHEBI:57595"/>
        <dbReference type="ChEBI" id="CHEBI:57699"/>
        <dbReference type="ChEBI" id="CHEBI:57945"/>
        <dbReference type="EC" id="1.1.1.23"/>
    </reaction>
</comment>
<feature type="active site" description="Proton acceptor" evidence="3">
    <location>
        <position position="338"/>
    </location>
</feature>
<organism evidence="6 7">
    <name type="scientific">Brevundimonas vitisensis</name>
    <dbReference type="NCBI Taxonomy" id="2800818"/>
    <lineage>
        <taxon>Bacteria</taxon>
        <taxon>Pseudomonadati</taxon>
        <taxon>Pseudomonadota</taxon>
        <taxon>Alphaproteobacteria</taxon>
        <taxon>Caulobacterales</taxon>
        <taxon>Caulobacteraceae</taxon>
        <taxon>Brevundimonas</taxon>
    </lineage>
</organism>
<dbReference type="PRINTS" id="PR00083">
    <property type="entry name" value="HOLDHDRGNASE"/>
</dbReference>
<protein>
    <recommendedName>
        <fullName evidence="3">Histidinol dehydrogenase</fullName>
        <shortName evidence="3">HDH</shortName>
        <ecNumber evidence="3">1.1.1.23</ecNumber>
    </recommendedName>
</protein>
<evidence type="ECO:0000256" key="4">
    <source>
        <dbReference type="PIRNR" id="PIRNR000099"/>
    </source>
</evidence>
<feature type="binding site" evidence="3">
    <location>
        <position position="273"/>
    </location>
    <ligand>
        <name>Zn(2+)</name>
        <dbReference type="ChEBI" id="CHEBI:29105"/>
    </ligand>
</feature>
<gene>
    <name evidence="3 6" type="primary">hisD</name>
    <name evidence="6" type="ORF">JIP62_08180</name>
</gene>
<comment type="similarity">
    <text evidence="1 3 4 5">Belongs to the histidinol dehydrogenase family.</text>
</comment>